<keyword evidence="1" id="KW-0732">Signal</keyword>
<feature type="signal peptide" evidence="1">
    <location>
        <begin position="1"/>
        <end position="30"/>
    </location>
</feature>
<dbReference type="SUPFAM" id="SSF89550">
    <property type="entry name" value="PHP domain-like"/>
    <property type="match status" value="1"/>
</dbReference>
<dbReference type="AlphaFoldDB" id="A0A418Y6U6"/>
<gene>
    <name evidence="2" type="ORF">D3872_03605</name>
</gene>
<proteinExistence type="predicted"/>
<sequence>MRSIHAASPLRRTLVAAACCVAFAASPTLASVADHREFEATLHAPYQADPGSRFARTFTLTFDYPFAQRNHGVGWRLDLLAKSGQVLKRWRGATQLDGGAKDVRLKWSDADSGRAIADGAYRVRLQAVARGGRAPVTEGAIDRALSSADGDVIEQSWDIVIGKAGAPRMPEFAAMASTKALRPTAVAAPATGSLPFTVYYANLHSQTSHSDGGGDLSACKGAQAPQGGAHGPRQAYAFARERGLDILMASEHNHMYDGSEGPNPEASPDAAKALYQAGLAAAGDFSAANPGFLALYGMEWGVINNGGHVNILNAPELLAWESDADGRLIGDTFTAKGDYAGLYALMRQRGWLGQFNHPAVNGQFNVNGVALGYTEDGDEAMALCEVLNTSAFSANTTETETRRSNFEMACNKALEAGFHVAFSSNQDNHCANWGASFTNRTGVLIPNGVSLTQESFVEAVKARRVFATMDKNSQLVLTANGHVMGARIANSGVLRLAATYANSEGRTVAAVSIVEGVPGRKGSVSEVAATAEAEIVPARGEHFYYAKITQDDGKILWSAPIWVTQE</sequence>
<keyword evidence="3" id="KW-1185">Reference proteome</keyword>
<dbReference type="OrthoDB" id="9801679at2"/>
<evidence type="ECO:0000313" key="2">
    <source>
        <dbReference type="EMBL" id="RJG24167.1"/>
    </source>
</evidence>
<dbReference type="InterPro" id="IPR016195">
    <property type="entry name" value="Pol/histidinol_Pase-like"/>
</dbReference>
<organism evidence="2 3">
    <name type="scientific">Massilia cavernae</name>
    <dbReference type="NCBI Taxonomy" id="2320864"/>
    <lineage>
        <taxon>Bacteria</taxon>
        <taxon>Pseudomonadati</taxon>
        <taxon>Pseudomonadota</taxon>
        <taxon>Betaproteobacteria</taxon>
        <taxon>Burkholderiales</taxon>
        <taxon>Oxalobacteraceae</taxon>
        <taxon>Telluria group</taxon>
        <taxon>Massilia</taxon>
    </lineage>
</organism>
<dbReference type="Proteomes" id="UP000284006">
    <property type="component" value="Unassembled WGS sequence"/>
</dbReference>
<feature type="chain" id="PRO_5019147699" evidence="1">
    <location>
        <begin position="31"/>
        <end position="566"/>
    </location>
</feature>
<name>A0A418Y6U6_9BURK</name>
<dbReference type="GO" id="GO:0016740">
    <property type="term" value="F:transferase activity"/>
    <property type="evidence" value="ECO:0007669"/>
    <property type="project" value="UniProtKB-KW"/>
</dbReference>
<dbReference type="EMBL" id="QYUP01000036">
    <property type="protein sequence ID" value="RJG24167.1"/>
    <property type="molecule type" value="Genomic_DNA"/>
</dbReference>
<comment type="caution">
    <text evidence="2">The sequence shown here is derived from an EMBL/GenBank/DDBJ whole genome shotgun (WGS) entry which is preliminary data.</text>
</comment>
<dbReference type="Gene3D" id="3.20.20.140">
    <property type="entry name" value="Metal-dependent hydrolases"/>
    <property type="match status" value="1"/>
</dbReference>
<evidence type="ECO:0000256" key="1">
    <source>
        <dbReference type="SAM" id="SignalP"/>
    </source>
</evidence>
<accession>A0A418Y6U6</accession>
<protein>
    <submittedName>
        <fullName evidence="2">Phosphotransferase</fullName>
    </submittedName>
</protein>
<evidence type="ECO:0000313" key="3">
    <source>
        <dbReference type="Proteomes" id="UP000284006"/>
    </source>
</evidence>
<keyword evidence="2" id="KW-0808">Transferase</keyword>
<reference evidence="2 3" key="1">
    <citation type="submission" date="2018-09" db="EMBL/GenBank/DDBJ databases">
        <authorList>
            <person name="Zhu H."/>
        </authorList>
    </citation>
    <scope>NUCLEOTIDE SEQUENCE [LARGE SCALE GENOMIC DNA]</scope>
    <source>
        <strain evidence="2 3">K1S02-61</strain>
    </source>
</reference>
<dbReference type="RefSeq" id="WP_119809514.1">
    <property type="nucleotide sequence ID" value="NZ_QYUP01000036.1"/>
</dbReference>
<dbReference type="NCBIfam" id="NF038032">
    <property type="entry name" value="CehA_McbA_metalo"/>
    <property type="match status" value="1"/>
</dbReference>